<accession>A0A7H9ARZ8</accession>
<keyword evidence="1" id="KW-0732">Signal</keyword>
<sequence length="158" mass="17341">MKTYIEYYLILTLTLLCVSCSSDSEDDEPQNNTAQFVGTWNLVEYNISPPQDIDQNGIFFSNLLLELDCLNGTIVFNPDLTWTSTTTGINSSSITNGLFIINCTTNATVRNGNWTPTSATSINITGDITSTMSLSNGVLTLNNGEDLPSFQSIVYEKQ</sequence>
<reference evidence="2 3" key="1">
    <citation type="journal article" date="2006" name="Int. J. Syst. Evol. Microbiol.">
        <title>Costertonia aggregata gen. nov., sp. nov., a mesophilic marine bacterium of the family Flavobacteriaceae, isolated from a mature biofilm.</title>
        <authorList>
            <person name="Kwon K.K."/>
            <person name="Lee Y.K."/>
            <person name="Lee H.K."/>
        </authorList>
    </citation>
    <scope>NUCLEOTIDE SEQUENCE [LARGE SCALE GENOMIC DNA]</scope>
    <source>
        <strain evidence="2 3">KCCM 42265</strain>
    </source>
</reference>
<evidence type="ECO:0000313" key="3">
    <source>
        <dbReference type="Proteomes" id="UP000509302"/>
    </source>
</evidence>
<dbReference type="KEGG" id="cagg:HYG79_12980"/>
<feature type="signal peptide" evidence="1">
    <location>
        <begin position="1"/>
        <end position="24"/>
    </location>
</feature>
<dbReference type="EMBL" id="CP058595">
    <property type="protein sequence ID" value="QLG46220.1"/>
    <property type="molecule type" value="Genomic_DNA"/>
</dbReference>
<organism evidence="2 3">
    <name type="scientific">Costertonia aggregata</name>
    <dbReference type="NCBI Taxonomy" id="343403"/>
    <lineage>
        <taxon>Bacteria</taxon>
        <taxon>Pseudomonadati</taxon>
        <taxon>Bacteroidota</taxon>
        <taxon>Flavobacteriia</taxon>
        <taxon>Flavobacteriales</taxon>
        <taxon>Flavobacteriaceae</taxon>
        <taxon>Costertonia</taxon>
    </lineage>
</organism>
<protein>
    <recommendedName>
        <fullName evidence="4">Lipocalin family protein</fullName>
    </recommendedName>
</protein>
<dbReference type="RefSeq" id="WP_179242501.1">
    <property type="nucleotide sequence ID" value="NZ_CP058595.1"/>
</dbReference>
<proteinExistence type="predicted"/>
<evidence type="ECO:0000256" key="1">
    <source>
        <dbReference type="SAM" id="SignalP"/>
    </source>
</evidence>
<feature type="chain" id="PRO_5028911133" description="Lipocalin family protein" evidence="1">
    <location>
        <begin position="25"/>
        <end position="158"/>
    </location>
</feature>
<keyword evidence="3" id="KW-1185">Reference proteome</keyword>
<dbReference type="Proteomes" id="UP000509302">
    <property type="component" value="Chromosome"/>
</dbReference>
<gene>
    <name evidence="2" type="ORF">HYG79_12980</name>
</gene>
<evidence type="ECO:0008006" key="4">
    <source>
        <dbReference type="Google" id="ProtNLM"/>
    </source>
</evidence>
<evidence type="ECO:0000313" key="2">
    <source>
        <dbReference type="EMBL" id="QLG46220.1"/>
    </source>
</evidence>
<name>A0A7H9ARZ8_9FLAO</name>
<dbReference type="AlphaFoldDB" id="A0A7H9ARZ8"/>